<feature type="domain" description="Mto1-like Mto2p-binding" evidence="6">
    <location>
        <begin position="1440"/>
        <end position="1490"/>
    </location>
</feature>
<feature type="compositionally biased region" description="Acidic residues" evidence="4">
    <location>
        <begin position="149"/>
        <end position="169"/>
    </location>
</feature>
<feature type="region of interest" description="Disordered" evidence="4">
    <location>
        <begin position="1"/>
        <end position="83"/>
    </location>
</feature>
<organism evidence="7">
    <name type="scientific">Aureobasidium pullulans</name>
    <name type="common">Black yeast</name>
    <name type="synonym">Pullularia pullulans</name>
    <dbReference type="NCBI Taxonomy" id="5580"/>
    <lineage>
        <taxon>Eukaryota</taxon>
        <taxon>Fungi</taxon>
        <taxon>Dikarya</taxon>
        <taxon>Ascomycota</taxon>
        <taxon>Pezizomycotina</taxon>
        <taxon>Dothideomycetes</taxon>
        <taxon>Dothideomycetidae</taxon>
        <taxon>Dothideales</taxon>
        <taxon>Saccotheciaceae</taxon>
        <taxon>Aureobasidium</taxon>
    </lineage>
</organism>
<feature type="compositionally biased region" description="Basic and acidic residues" evidence="4">
    <location>
        <begin position="1377"/>
        <end position="1386"/>
    </location>
</feature>
<feature type="compositionally biased region" description="Polar residues" evidence="4">
    <location>
        <begin position="770"/>
        <end position="790"/>
    </location>
</feature>
<feature type="compositionally biased region" description="Basic and acidic residues" evidence="4">
    <location>
        <begin position="258"/>
        <end position="273"/>
    </location>
</feature>
<feature type="compositionally biased region" description="Polar residues" evidence="4">
    <location>
        <begin position="1173"/>
        <end position="1184"/>
    </location>
</feature>
<feature type="region of interest" description="Disordered" evidence="4">
    <location>
        <begin position="341"/>
        <end position="360"/>
    </location>
</feature>
<dbReference type="InterPro" id="IPR012943">
    <property type="entry name" value="Cnn_1N"/>
</dbReference>
<dbReference type="GO" id="GO:0003682">
    <property type="term" value="F:chromatin binding"/>
    <property type="evidence" value="ECO:0007669"/>
    <property type="project" value="TreeGrafter"/>
</dbReference>
<feature type="compositionally biased region" description="Polar residues" evidence="4">
    <location>
        <begin position="210"/>
        <end position="220"/>
    </location>
</feature>
<feature type="region of interest" description="Disordered" evidence="4">
    <location>
        <begin position="1368"/>
        <end position="1400"/>
    </location>
</feature>
<dbReference type="GO" id="GO:0000785">
    <property type="term" value="C:chromatin"/>
    <property type="evidence" value="ECO:0007669"/>
    <property type="project" value="TreeGrafter"/>
</dbReference>
<dbReference type="InterPro" id="IPR024545">
    <property type="entry name" value="Mto1-like_Mto2p-bd"/>
</dbReference>
<dbReference type="EMBL" id="QZAS01000023">
    <property type="protein sequence ID" value="THX06353.1"/>
    <property type="molecule type" value="Genomic_DNA"/>
</dbReference>
<feature type="compositionally biased region" description="Basic and acidic residues" evidence="4">
    <location>
        <begin position="1520"/>
        <end position="1529"/>
    </location>
</feature>
<evidence type="ECO:0000256" key="4">
    <source>
        <dbReference type="SAM" id="MobiDB-lite"/>
    </source>
</evidence>
<feature type="compositionally biased region" description="Basic and acidic residues" evidence="4">
    <location>
        <begin position="191"/>
        <end position="208"/>
    </location>
</feature>
<name>A0A4S9CGW4_AURPU</name>
<evidence type="ECO:0000313" key="7">
    <source>
        <dbReference type="EMBL" id="THX06353.1"/>
    </source>
</evidence>
<comment type="subcellular location">
    <subcellularLocation>
        <location evidence="1">Cytoplasm</location>
    </subcellularLocation>
</comment>
<feature type="coiled-coil region" evidence="3">
    <location>
        <begin position="483"/>
        <end position="603"/>
    </location>
</feature>
<evidence type="ECO:0008006" key="8">
    <source>
        <dbReference type="Google" id="ProtNLM"/>
    </source>
</evidence>
<keyword evidence="2" id="KW-0963">Cytoplasm</keyword>
<feature type="region of interest" description="Disordered" evidence="4">
    <location>
        <begin position="757"/>
        <end position="798"/>
    </location>
</feature>
<accession>A0A4S9CGW4</accession>
<dbReference type="GO" id="GO:0007076">
    <property type="term" value="P:mitotic chromosome condensation"/>
    <property type="evidence" value="ECO:0007669"/>
    <property type="project" value="TreeGrafter"/>
</dbReference>
<dbReference type="SUPFAM" id="SSF57997">
    <property type="entry name" value="Tropomyosin"/>
    <property type="match status" value="1"/>
</dbReference>
<dbReference type="GO" id="GO:0005815">
    <property type="term" value="C:microtubule organizing center"/>
    <property type="evidence" value="ECO:0007669"/>
    <property type="project" value="InterPro"/>
</dbReference>
<feature type="compositionally biased region" description="Polar residues" evidence="4">
    <location>
        <begin position="316"/>
        <end position="325"/>
    </location>
</feature>
<feature type="coiled-coil region" evidence="3">
    <location>
        <begin position="817"/>
        <end position="1134"/>
    </location>
</feature>
<feature type="compositionally biased region" description="Basic and acidic residues" evidence="4">
    <location>
        <begin position="453"/>
        <end position="464"/>
    </location>
</feature>
<feature type="compositionally biased region" description="Basic and acidic residues" evidence="4">
    <location>
        <begin position="57"/>
        <end position="67"/>
    </location>
</feature>
<feature type="region of interest" description="Disordered" evidence="4">
    <location>
        <begin position="1155"/>
        <end position="1184"/>
    </location>
</feature>
<reference evidence="7" key="1">
    <citation type="submission" date="2018-10" db="EMBL/GenBank/DDBJ databases">
        <title>Fifty Aureobasidium pullulans genomes reveal a recombining polyextremotolerant generalist.</title>
        <authorList>
            <person name="Gostincar C."/>
            <person name="Turk M."/>
            <person name="Zajc J."/>
            <person name="Gunde-Cimerman N."/>
        </authorList>
    </citation>
    <scope>NUCLEOTIDE SEQUENCE [LARGE SCALE GENOMIC DNA]</scope>
    <source>
        <strain evidence="7">EXF-10085</strain>
    </source>
</reference>
<dbReference type="GO" id="GO:0005737">
    <property type="term" value="C:cytoplasm"/>
    <property type="evidence" value="ECO:0007669"/>
    <property type="project" value="UniProtKB-SubCell"/>
</dbReference>
<feature type="compositionally biased region" description="Polar residues" evidence="4">
    <location>
        <begin position="465"/>
        <end position="477"/>
    </location>
</feature>
<evidence type="ECO:0000256" key="3">
    <source>
        <dbReference type="SAM" id="Coils"/>
    </source>
</evidence>
<dbReference type="Gene3D" id="1.10.287.1490">
    <property type="match status" value="1"/>
</dbReference>
<comment type="caution">
    <text evidence="7">The sequence shown here is derived from an EMBL/GenBank/DDBJ whole genome shotgun (WGS) entry which is preliminary data.</text>
</comment>
<dbReference type="PANTHER" id="PTHR43941">
    <property type="entry name" value="STRUCTURAL MAINTENANCE OF CHROMOSOMES PROTEIN 2"/>
    <property type="match status" value="1"/>
</dbReference>
<evidence type="ECO:0000256" key="2">
    <source>
        <dbReference type="ARBA" id="ARBA00022490"/>
    </source>
</evidence>
<keyword evidence="3" id="KW-0175">Coiled coil</keyword>
<feature type="compositionally biased region" description="Acidic residues" evidence="4">
    <location>
        <begin position="45"/>
        <end position="56"/>
    </location>
</feature>
<evidence type="ECO:0000259" key="5">
    <source>
        <dbReference type="Pfam" id="PF07989"/>
    </source>
</evidence>
<dbReference type="Pfam" id="PF07989">
    <property type="entry name" value="Cnn_1N"/>
    <property type="match status" value="1"/>
</dbReference>
<feature type="coiled-coil region" evidence="3">
    <location>
        <begin position="708"/>
        <end position="752"/>
    </location>
</feature>
<feature type="compositionally biased region" description="Basic and acidic residues" evidence="4">
    <location>
        <begin position="686"/>
        <end position="695"/>
    </location>
</feature>
<feature type="compositionally biased region" description="Low complexity" evidence="4">
    <location>
        <begin position="170"/>
        <end position="190"/>
    </location>
</feature>
<feature type="compositionally biased region" description="Basic and acidic residues" evidence="4">
    <location>
        <begin position="10"/>
        <end position="44"/>
    </location>
</feature>
<feature type="region of interest" description="Disordered" evidence="4">
    <location>
        <begin position="1467"/>
        <end position="1529"/>
    </location>
</feature>
<dbReference type="GO" id="GO:0000793">
    <property type="term" value="C:condensed chromosome"/>
    <property type="evidence" value="ECO:0007669"/>
    <property type="project" value="TreeGrafter"/>
</dbReference>
<evidence type="ECO:0000256" key="1">
    <source>
        <dbReference type="ARBA" id="ARBA00004496"/>
    </source>
</evidence>
<feature type="compositionally biased region" description="Basic and acidic residues" evidence="4">
    <location>
        <begin position="1467"/>
        <end position="1492"/>
    </location>
</feature>
<feature type="coiled-coil region" evidence="3">
    <location>
        <begin position="641"/>
        <end position="668"/>
    </location>
</feature>
<dbReference type="PANTHER" id="PTHR43941:SF1">
    <property type="entry name" value="STRUCTURAL MAINTENANCE OF CHROMOSOMES PROTEIN 2"/>
    <property type="match status" value="1"/>
</dbReference>
<dbReference type="Pfam" id="PF12808">
    <property type="entry name" value="Mto2_bdg"/>
    <property type="match status" value="1"/>
</dbReference>
<feature type="region of interest" description="Disordered" evidence="4">
    <location>
        <begin position="371"/>
        <end position="390"/>
    </location>
</feature>
<feature type="region of interest" description="Disordered" evidence="4">
    <location>
        <begin position="673"/>
        <end position="698"/>
    </location>
</feature>
<dbReference type="GO" id="GO:0000796">
    <property type="term" value="C:condensin complex"/>
    <property type="evidence" value="ECO:0007669"/>
    <property type="project" value="TreeGrafter"/>
</dbReference>
<feature type="domain" description="Centrosomin N-terminal motif 1" evidence="5">
    <location>
        <begin position="482"/>
        <end position="554"/>
    </location>
</feature>
<feature type="region of interest" description="Disordered" evidence="4">
    <location>
        <begin position="453"/>
        <end position="480"/>
    </location>
</feature>
<proteinExistence type="predicted"/>
<protein>
    <recommendedName>
        <fullName evidence="8">Centrosomin N-terminal motif 1 domain-containing protein</fullName>
    </recommendedName>
</protein>
<feature type="region of interest" description="Disordered" evidence="4">
    <location>
        <begin position="116"/>
        <end position="325"/>
    </location>
</feature>
<gene>
    <name evidence="7" type="ORF">D6D13_06545</name>
</gene>
<evidence type="ECO:0000259" key="6">
    <source>
        <dbReference type="Pfam" id="PF12808"/>
    </source>
</evidence>
<sequence length="1529" mass="175166">MSSPAPLADRAADADDHVSSRKVEDHQQSSKQSIDDYHRYHGEDDLYPEDDYDDDHNETFSPHHDLYDQDDSDLPPLPMSNDSLLHVNNTHIDALDEREMRRKLMDVESSFMPDLLSTRVPHERTGADDTYLNIKHQQDSDIPPIHEQTEEDIDEEEEEEEEEDQEEEVASVASAPIVQPSSPAAAAAERSSMRTEPVRRSSNNDHDLSTAFTRLTLRSNPSKDAEQRSASWVSVYAPSSEDQRVLSLSSGEAALSHSSREPSQRDAPQDPEHSFLSTTSASTKPEDVPLPISDRSLLDMGSLHSASSRLQKRPSYISQRNPSHLSAISNADTEYSTGDYALQTGGAIPEDHSFSHGRPLSRLPSLGSVVSAMSRDSEPNPPPLNRGNSVLASIRAERALGSLEEEDKISIASDPVTPRPPDMFEFHAPTDTIITRHVQNIQVPDTIAKEYRQQNRPISPDKRPASSSNALTFSNRPGGNLTLKEQNSKIDKLTKENFDLKLKIHFLDQALQNRSEEGVKDMINKNVQFQTDLANERKENQSLRRKIRDLEKRLKQSELDLAEAQKLAQEAAGNGHEELEYEILQLSEELDRKTIQIAHLTAENMAKEVEKRKMKEYMTAMNERRGPEHEEDESEMWKDLLTTETARREQAEEDIRKLREEVIMLRSEKASEASRGLNRMSQLRSHSTESDHIENRSAVASSSSITLVDQLQHENAELRRDLGAQTSMLTSRNRERERLQQEIEDLKLLHRRVDGGRSMTGESIFDRSVSRQNQYQRSTSRTSGQTQATGMSDAERDGYEQREGILRDQNAALRLDFQDMQRQFNEQTELIAELEEAVQISENELDAAVEDLRTVQNQRNEAIQQLEATELELEHVKAEHEKLRIEAVSAIEDLEDSLDKTEQGRERIASDLKDREDDFKALQRELHNLNDSLVQLEDDRTAAMKRIEMLEQELDEANAELDEMEKNLRETALKNNRLEVQAESLHGEISFLREEQEGDKIKIGDLENSLNAAQEMIQDEKEKMQELEDSLVEERRQREIVDNQSKQEVQQMIDDLNDENTKSKDEVRSVKQVLRQAETEATKYKTRLEELETSLRRVLGDRRTGWLQEIQRMQDELENTMHDLGEAKSQLAEKDRLLRNRDQLLESSGLESRRLSDMLEKERSQRRKDLHQFEQSQRGHSTNARMMAQHESRALDLETARSQDRRKMMQLEQQYRDQLTERNQLLFTLWTRLSTLCGNEWTASISDSPTLDTITRSLQPFHHTILSAIKTLESLLSTCKSQIRAVEKNLRKDYQTLEQNLDVRVKKMDFLERAVKDAQNQIEVQAQESAVLKSQQNMNRSSTRSTEEIAKLKQEVKILRAEIRFHKSAAESVTPKPTEKKEDREPSNQLTPRASMGGSLLRHHSSSAIETLQQQPITANATRNPSIVIATPPLQPSEQRWIHRLKELERRLKAEREGRLLDRKGARQRLEERDTQLEDLRGMLEREKDRRGSFGSESLAGTDDGRGGRTSRLSRVSNRQRGDRDGSVD</sequence>